<dbReference type="EMBL" id="MJFZ01000990">
    <property type="protein sequence ID" value="RAW23797.1"/>
    <property type="molecule type" value="Genomic_DNA"/>
</dbReference>
<accession>A0A329RGQ0</accession>
<keyword evidence="2" id="KW-1185">Reference proteome</keyword>
<name>A0A329RGQ0_9STRA</name>
<dbReference type="Proteomes" id="UP000251314">
    <property type="component" value="Unassembled WGS sequence"/>
</dbReference>
<dbReference type="VEuPathDB" id="FungiDB:PC110_g19771"/>
<comment type="caution">
    <text evidence="1">The sequence shown here is derived from an EMBL/GenBank/DDBJ whole genome shotgun (WGS) entry which is preliminary data.</text>
</comment>
<organism evidence="1 2">
    <name type="scientific">Phytophthora cactorum</name>
    <dbReference type="NCBI Taxonomy" id="29920"/>
    <lineage>
        <taxon>Eukaryota</taxon>
        <taxon>Sar</taxon>
        <taxon>Stramenopiles</taxon>
        <taxon>Oomycota</taxon>
        <taxon>Peronosporomycetes</taxon>
        <taxon>Peronosporales</taxon>
        <taxon>Peronosporaceae</taxon>
        <taxon>Phytophthora</taxon>
    </lineage>
</organism>
<gene>
    <name evidence="1" type="ORF">PC110_g19771</name>
</gene>
<protein>
    <submittedName>
        <fullName evidence="1">Uncharacterized protein</fullName>
    </submittedName>
</protein>
<reference evidence="1 2" key="1">
    <citation type="submission" date="2018-01" db="EMBL/GenBank/DDBJ databases">
        <title>Draft genome of the strawberry crown rot pathogen Phytophthora cactorum.</title>
        <authorList>
            <person name="Armitage A.D."/>
            <person name="Lysoe E."/>
            <person name="Nellist C.F."/>
            <person name="Harrison R.J."/>
            <person name="Brurberg M.B."/>
        </authorList>
    </citation>
    <scope>NUCLEOTIDE SEQUENCE [LARGE SCALE GENOMIC DNA]</scope>
    <source>
        <strain evidence="1 2">10300</strain>
    </source>
</reference>
<evidence type="ECO:0000313" key="2">
    <source>
        <dbReference type="Proteomes" id="UP000251314"/>
    </source>
</evidence>
<sequence length="45" mass="5137">MQASSVKIQLEEERGNRINAEKLKLKEKIVKQVAQIKDLKTVADD</sequence>
<dbReference type="AlphaFoldDB" id="A0A329RGQ0"/>
<evidence type="ECO:0000313" key="1">
    <source>
        <dbReference type="EMBL" id="RAW23797.1"/>
    </source>
</evidence>
<proteinExistence type="predicted"/>